<keyword evidence="1" id="KW-0812">Transmembrane</keyword>
<feature type="transmembrane region" description="Helical" evidence="1">
    <location>
        <begin position="34"/>
        <end position="54"/>
    </location>
</feature>
<feature type="transmembrane region" description="Helical" evidence="1">
    <location>
        <begin position="213"/>
        <end position="236"/>
    </location>
</feature>
<feature type="transmembrane region" description="Helical" evidence="1">
    <location>
        <begin position="285"/>
        <end position="304"/>
    </location>
</feature>
<feature type="transmembrane region" description="Helical" evidence="1">
    <location>
        <begin position="507"/>
        <end position="527"/>
    </location>
</feature>
<organism evidence="2 3">
    <name type="scientific">Halorarum salinum</name>
    <dbReference type="NCBI Taxonomy" id="2743089"/>
    <lineage>
        <taxon>Archaea</taxon>
        <taxon>Methanobacteriati</taxon>
        <taxon>Methanobacteriota</taxon>
        <taxon>Stenosarchaea group</taxon>
        <taxon>Halobacteria</taxon>
        <taxon>Halobacteriales</taxon>
        <taxon>Haloferacaceae</taxon>
        <taxon>Halorarum</taxon>
    </lineage>
</organism>
<keyword evidence="1" id="KW-1133">Transmembrane helix</keyword>
<evidence type="ECO:0000256" key="1">
    <source>
        <dbReference type="SAM" id="Phobius"/>
    </source>
</evidence>
<name>A0A7D5QB99_9EURY</name>
<sequence length="565" mass="58001">MLRRLATVWPFPIRVDADLRRSLGVLNVSHPPEFVLGAGYVTATVLSLAVWIALVSALGASTGSALAVAFGIGSVRAVEAAPGTLAAFRRTRALSDALELVGMLALRMRLMPVPERAARFAARSGEGILARSLRDHVERSVGTPRTGLNGFTDEWSPWFPALDRATAGLLAAAEANPERRDRILDRTVRAVDTALSERVASFAGELRGPVTGLYAFGVLLPLALVGALPAATAAGVPVTPAAFVLVYDLLLPFSLAVGSVRLLAARPVAFQPPAVEVDRGSIVDGRVLAAVAGGGAAGVAWFASGIVLDAWASSVAAVGVGVGTSLVVLTRPVVRERRRVRELERGLPDALSAVGRAVADGEAVETAIARAGARTPGRAGGAFREAARRQRLLGVGVRDSFLGRSGPFADEGGTRTRAAVSLLAVAAREGKPAGEALCSHADRLDELLERERDGRRSLAAVTRTLVQTGALFGPLVGGATVALARRLATAGGGLGPDATAPPLPPELVGSAVGCYVLLLATLLTGLATGLERGIDAALIAYRVGIALVTAVGSFLVGVLGAGLLL</sequence>
<keyword evidence="3" id="KW-1185">Reference proteome</keyword>
<feature type="transmembrane region" description="Helical" evidence="1">
    <location>
        <begin position="539"/>
        <end position="564"/>
    </location>
</feature>
<accession>A0A7D5QB99</accession>
<dbReference type="GeneID" id="56038824"/>
<dbReference type="KEGG" id="halu:HUG12_15155"/>
<protein>
    <submittedName>
        <fullName evidence="2">Type II secretion system protein</fullName>
    </submittedName>
</protein>
<evidence type="ECO:0000313" key="2">
    <source>
        <dbReference type="EMBL" id="QLG62997.1"/>
    </source>
</evidence>
<evidence type="ECO:0000313" key="3">
    <source>
        <dbReference type="Proteomes" id="UP000509626"/>
    </source>
</evidence>
<proteinExistence type="predicted"/>
<feature type="transmembrane region" description="Helical" evidence="1">
    <location>
        <begin position="310"/>
        <end position="329"/>
    </location>
</feature>
<feature type="transmembrane region" description="Helical" evidence="1">
    <location>
        <begin position="465"/>
        <end position="487"/>
    </location>
</feature>
<dbReference type="EMBL" id="CP058579">
    <property type="protein sequence ID" value="QLG62997.1"/>
    <property type="molecule type" value="Genomic_DNA"/>
</dbReference>
<dbReference type="RefSeq" id="WP_179269582.1">
    <property type="nucleotide sequence ID" value="NZ_CP058579.1"/>
</dbReference>
<dbReference type="Proteomes" id="UP000509626">
    <property type="component" value="Chromosome"/>
</dbReference>
<reference evidence="2 3" key="1">
    <citation type="submission" date="2020-06" db="EMBL/GenBank/DDBJ databases">
        <title>NJ-3-1, isolated from saline soil.</title>
        <authorList>
            <person name="Cui H.L."/>
            <person name="Shi X."/>
        </authorList>
    </citation>
    <scope>NUCLEOTIDE SEQUENCE [LARGE SCALE GENOMIC DNA]</scope>
    <source>
        <strain evidence="2 3">NJ-3-1</strain>
    </source>
</reference>
<feature type="transmembrane region" description="Helical" evidence="1">
    <location>
        <begin position="242"/>
        <end position="264"/>
    </location>
</feature>
<keyword evidence="1" id="KW-0472">Membrane</keyword>
<gene>
    <name evidence="2" type="ORF">HUG12_15155</name>
</gene>
<dbReference type="AlphaFoldDB" id="A0A7D5QB99"/>
<dbReference type="OrthoDB" id="147060at2157"/>